<keyword evidence="3" id="KW-0732">Signal</keyword>
<keyword evidence="5" id="KW-1185">Reference proteome</keyword>
<feature type="compositionally biased region" description="Low complexity" evidence="1">
    <location>
        <begin position="129"/>
        <end position="166"/>
    </location>
</feature>
<organism evidence="4 5">
    <name type="scientific">Exophiala bonariae</name>
    <dbReference type="NCBI Taxonomy" id="1690606"/>
    <lineage>
        <taxon>Eukaryota</taxon>
        <taxon>Fungi</taxon>
        <taxon>Dikarya</taxon>
        <taxon>Ascomycota</taxon>
        <taxon>Pezizomycotina</taxon>
        <taxon>Eurotiomycetes</taxon>
        <taxon>Chaetothyriomycetidae</taxon>
        <taxon>Chaetothyriales</taxon>
        <taxon>Herpotrichiellaceae</taxon>
        <taxon>Exophiala</taxon>
    </lineage>
</organism>
<dbReference type="EMBL" id="JAVRRD010000018">
    <property type="protein sequence ID" value="KAK5049997.1"/>
    <property type="molecule type" value="Genomic_DNA"/>
</dbReference>
<dbReference type="RefSeq" id="XP_064704807.1">
    <property type="nucleotide sequence ID" value="XM_064847695.1"/>
</dbReference>
<evidence type="ECO:0000256" key="3">
    <source>
        <dbReference type="SAM" id="SignalP"/>
    </source>
</evidence>
<feature type="chain" id="PRO_5043664751" evidence="3">
    <location>
        <begin position="19"/>
        <end position="293"/>
    </location>
</feature>
<protein>
    <submittedName>
        <fullName evidence="4">Uncharacterized protein</fullName>
    </submittedName>
</protein>
<dbReference type="AlphaFoldDB" id="A0AAV9NA07"/>
<evidence type="ECO:0000313" key="5">
    <source>
        <dbReference type="Proteomes" id="UP001358417"/>
    </source>
</evidence>
<gene>
    <name evidence="4" type="ORF">LTR84_004116</name>
</gene>
<feature type="transmembrane region" description="Helical" evidence="2">
    <location>
        <begin position="183"/>
        <end position="206"/>
    </location>
</feature>
<feature type="signal peptide" evidence="3">
    <location>
        <begin position="1"/>
        <end position="18"/>
    </location>
</feature>
<feature type="region of interest" description="Disordered" evidence="1">
    <location>
        <begin position="128"/>
        <end position="175"/>
    </location>
</feature>
<feature type="compositionally biased region" description="Polar residues" evidence="1">
    <location>
        <begin position="267"/>
        <end position="280"/>
    </location>
</feature>
<dbReference type="GeneID" id="89972295"/>
<keyword evidence="2" id="KW-0812">Transmembrane</keyword>
<name>A0AAV9NA07_9EURO</name>
<keyword evidence="2" id="KW-0472">Membrane</keyword>
<keyword evidence="2" id="KW-1133">Transmembrane helix</keyword>
<evidence type="ECO:0000256" key="1">
    <source>
        <dbReference type="SAM" id="MobiDB-lite"/>
    </source>
</evidence>
<feature type="region of interest" description="Disordered" evidence="1">
    <location>
        <begin position="253"/>
        <end position="293"/>
    </location>
</feature>
<sequence length="293" mass="31236">MLERLLLLSTSLIHAVLAATTITTYLDSKCAQGIEVFTPPENGRCQENILGNYSSLIITNPTPSCNVNWHVNDYLGCAGSSAGQLQIDLCYDRGTLDQITPNFGQFTVDCDPVVMGNADADTLQSSAFSSGTMTTNTVTSTGGTPTSPTSTSSSGTATGSHSPSPSSDDKEEEEGLSTTAKAVLAYFGSVGGLVLTAVSISGVIWFSRKTTKQGERELEFKEEDQIRNINSEFRDQYRFWIDYILPWKSKSRNTDGAATMEAGEGTELQSTVAVTASDPQRASGAGSHGTPRQ</sequence>
<reference evidence="4 5" key="1">
    <citation type="submission" date="2023-08" db="EMBL/GenBank/DDBJ databases">
        <title>Black Yeasts Isolated from many extreme environments.</title>
        <authorList>
            <person name="Coleine C."/>
            <person name="Stajich J.E."/>
            <person name="Selbmann L."/>
        </authorList>
    </citation>
    <scope>NUCLEOTIDE SEQUENCE [LARGE SCALE GENOMIC DNA]</scope>
    <source>
        <strain evidence="4 5">CCFEE 5792</strain>
    </source>
</reference>
<evidence type="ECO:0000256" key="2">
    <source>
        <dbReference type="SAM" id="Phobius"/>
    </source>
</evidence>
<comment type="caution">
    <text evidence="4">The sequence shown here is derived from an EMBL/GenBank/DDBJ whole genome shotgun (WGS) entry which is preliminary data.</text>
</comment>
<accession>A0AAV9NA07</accession>
<proteinExistence type="predicted"/>
<evidence type="ECO:0000313" key="4">
    <source>
        <dbReference type="EMBL" id="KAK5049997.1"/>
    </source>
</evidence>
<dbReference type="Proteomes" id="UP001358417">
    <property type="component" value="Unassembled WGS sequence"/>
</dbReference>